<dbReference type="Pfam" id="PF12146">
    <property type="entry name" value="Hydrolase_4"/>
    <property type="match status" value="1"/>
</dbReference>
<proteinExistence type="predicted"/>
<dbReference type="PANTHER" id="PTHR12277:SF81">
    <property type="entry name" value="PROTEIN ABHD13"/>
    <property type="match status" value="1"/>
</dbReference>
<evidence type="ECO:0000259" key="2">
    <source>
        <dbReference type="Pfam" id="PF12146"/>
    </source>
</evidence>
<dbReference type="InterPro" id="IPR022742">
    <property type="entry name" value="Hydrolase_4"/>
</dbReference>
<evidence type="ECO:0000313" key="4">
    <source>
        <dbReference type="Proteomes" id="UP000187735"/>
    </source>
</evidence>
<dbReference type="STRING" id="1891926.Fuma_05233"/>
<reference evidence="3 4" key="1">
    <citation type="journal article" date="2016" name="Front. Microbiol.">
        <title>Fuerstia marisgermanicae gen. nov., sp. nov., an Unusual Member of the Phylum Planctomycetes from the German Wadden Sea.</title>
        <authorList>
            <person name="Kohn T."/>
            <person name="Heuer A."/>
            <person name="Jogler M."/>
            <person name="Vollmers J."/>
            <person name="Boedeker C."/>
            <person name="Bunk B."/>
            <person name="Rast P."/>
            <person name="Borchert D."/>
            <person name="Glockner I."/>
            <person name="Freese H.M."/>
            <person name="Klenk H.P."/>
            <person name="Overmann J."/>
            <person name="Kaster A.K."/>
            <person name="Rohde M."/>
            <person name="Wiegand S."/>
            <person name="Jogler C."/>
        </authorList>
    </citation>
    <scope>NUCLEOTIDE SEQUENCE [LARGE SCALE GENOMIC DNA]</scope>
    <source>
        <strain evidence="3 4">NH11</strain>
    </source>
</reference>
<dbReference type="EMBL" id="CP017641">
    <property type="protein sequence ID" value="APZ95574.1"/>
    <property type="molecule type" value="Genomic_DNA"/>
</dbReference>
<gene>
    <name evidence="3" type="ORF">Fuma_05233</name>
</gene>
<keyword evidence="1" id="KW-0732">Signal</keyword>
<keyword evidence="4" id="KW-1185">Reference proteome</keyword>
<dbReference type="OrthoDB" id="9777090at2"/>
<accession>A0A1P8WND5</accession>
<feature type="chain" id="PRO_5010333576" evidence="1">
    <location>
        <begin position="25"/>
        <end position="573"/>
    </location>
</feature>
<dbReference type="SUPFAM" id="SSF53474">
    <property type="entry name" value="alpha/beta-Hydrolases"/>
    <property type="match status" value="1"/>
</dbReference>
<dbReference type="KEGG" id="fmr:Fuma_05233"/>
<dbReference type="InterPro" id="IPR029058">
    <property type="entry name" value="AB_hydrolase_fold"/>
</dbReference>
<dbReference type="Gene3D" id="3.40.50.1820">
    <property type="entry name" value="alpha/beta hydrolase"/>
    <property type="match status" value="1"/>
</dbReference>
<dbReference type="AlphaFoldDB" id="A0A1P8WND5"/>
<name>A0A1P8WND5_9PLAN</name>
<organism evidence="3 4">
    <name type="scientific">Fuerstiella marisgermanici</name>
    <dbReference type="NCBI Taxonomy" id="1891926"/>
    <lineage>
        <taxon>Bacteria</taxon>
        <taxon>Pseudomonadati</taxon>
        <taxon>Planctomycetota</taxon>
        <taxon>Planctomycetia</taxon>
        <taxon>Planctomycetales</taxon>
        <taxon>Planctomycetaceae</taxon>
        <taxon>Fuerstiella</taxon>
    </lineage>
</organism>
<sequence precursor="true">MPHRLPITLSLAACILLHCTASTRGETPKFTATGDPISNVCLRPMKGDYAQPEQADLSAHRVTFTNAAGHKLRGWHIPVEGSTQSILFCMGNTGNISLMLPYAKILQQAGYDVMLFDYQGYGESEGVAGVSSLLTDSLAAFDFLKEHTGRTANDIGVFGVSLGSILAITVAAEKQAGAVAVEDAFIPNEMLDRFSRRITGDNVLTQMTLQGMKTLLLGRVDPLRNVAKLKCPVFFLHGERDRLLPPSGTWRIAAEATTPKRVWLIPKTGHAPESLETNDQEYAQQLATFFQDAFAGTVNEPQIHLKPIAPSDGDSGHAAQVTVTANGQRDKRPMMLAVVDERGRRYFQNFWLSGAATINVETRFAPLTAFAIRYHYVTATGDSWEPELSPYSQALARYHQHASGVLNGSLAADYLTRSNGLGFSNFRRLIPRFPSVDAAAIMRELEALDMAPDRIKARYARLLARLHCWPEHRMGDSPPEDPAAFGEAMLKCLPTDPDTYYELQNGGMQLSFRDTIVGDSLFRLAKLRLKDGKPEEARELLRQHVAVLPEGFPTNLTEERIQSVSKLSDLTDE</sequence>
<protein>
    <submittedName>
        <fullName evidence="3">Pimelyl-[acyl-carrier protein] methyl ester esterase</fullName>
    </submittedName>
</protein>
<dbReference type="Proteomes" id="UP000187735">
    <property type="component" value="Chromosome"/>
</dbReference>
<evidence type="ECO:0000256" key="1">
    <source>
        <dbReference type="SAM" id="SignalP"/>
    </source>
</evidence>
<feature type="signal peptide" evidence="1">
    <location>
        <begin position="1"/>
        <end position="24"/>
    </location>
</feature>
<dbReference type="RefSeq" id="WP_077026720.1">
    <property type="nucleotide sequence ID" value="NZ_CP017641.1"/>
</dbReference>
<dbReference type="PANTHER" id="PTHR12277">
    <property type="entry name" value="ALPHA/BETA HYDROLASE DOMAIN-CONTAINING PROTEIN"/>
    <property type="match status" value="1"/>
</dbReference>
<feature type="domain" description="Serine aminopeptidase S33" evidence="2">
    <location>
        <begin position="85"/>
        <end position="178"/>
    </location>
</feature>
<evidence type="ECO:0000313" key="3">
    <source>
        <dbReference type="EMBL" id="APZ95574.1"/>
    </source>
</evidence>